<organism evidence="2 3">
    <name type="scientific">Actinocorallia libanotica</name>
    <dbReference type="NCBI Taxonomy" id="46162"/>
    <lineage>
        <taxon>Bacteria</taxon>
        <taxon>Bacillati</taxon>
        <taxon>Actinomycetota</taxon>
        <taxon>Actinomycetes</taxon>
        <taxon>Streptosporangiales</taxon>
        <taxon>Thermomonosporaceae</taxon>
        <taxon>Actinocorallia</taxon>
    </lineage>
</organism>
<feature type="transmembrane region" description="Helical" evidence="1">
    <location>
        <begin position="12"/>
        <end position="36"/>
    </location>
</feature>
<evidence type="ECO:0000313" key="2">
    <source>
        <dbReference type="EMBL" id="GAA0954397.1"/>
    </source>
</evidence>
<protein>
    <submittedName>
        <fullName evidence="2">Uncharacterized protein</fullName>
    </submittedName>
</protein>
<keyword evidence="1" id="KW-0812">Transmembrane</keyword>
<dbReference type="EMBL" id="BAAAHH010000014">
    <property type="protein sequence ID" value="GAA0954397.1"/>
    <property type="molecule type" value="Genomic_DNA"/>
</dbReference>
<dbReference type="RefSeq" id="WP_344242144.1">
    <property type="nucleotide sequence ID" value="NZ_BAAAHH010000014.1"/>
</dbReference>
<comment type="caution">
    <text evidence="2">The sequence shown here is derived from an EMBL/GenBank/DDBJ whole genome shotgun (WGS) entry which is preliminary data.</text>
</comment>
<feature type="transmembrane region" description="Helical" evidence="1">
    <location>
        <begin position="48"/>
        <end position="68"/>
    </location>
</feature>
<keyword evidence="1" id="KW-0472">Membrane</keyword>
<dbReference type="Proteomes" id="UP001500665">
    <property type="component" value="Unassembled WGS sequence"/>
</dbReference>
<sequence length="91" mass="10162">MRRLFTDLLANLLDIRVVIGGLFTIYGVILTITGIIDSPAARAKAEGVDINLWVGLAMLVFGLCFLFWSMRNPRHQVHEGHDPDEDRPSQG</sequence>
<proteinExistence type="predicted"/>
<accession>A0ABP4BVQ6</accession>
<evidence type="ECO:0000313" key="3">
    <source>
        <dbReference type="Proteomes" id="UP001500665"/>
    </source>
</evidence>
<evidence type="ECO:0000256" key="1">
    <source>
        <dbReference type="SAM" id="Phobius"/>
    </source>
</evidence>
<keyword evidence="1" id="KW-1133">Transmembrane helix</keyword>
<reference evidence="3" key="1">
    <citation type="journal article" date="2019" name="Int. J. Syst. Evol. Microbiol.">
        <title>The Global Catalogue of Microorganisms (GCM) 10K type strain sequencing project: providing services to taxonomists for standard genome sequencing and annotation.</title>
        <authorList>
            <consortium name="The Broad Institute Genomics Platform"/>
            <consortium name="The Broad Institute Genome Sequencing Center for Infectious Disease"/>
            <person name="Wu L."/>
            <person name="Ma J."/>
        </authorList>
    </citation>
    <scope>NUCLEOTIDE SEQUENCE [LARGE SCALE GENOMIC DNA]</scope>
    <source>
        <strain evidence="3">JCM 10696</strain>
    </source>
</reference>
<keyword evidence="3" id="KW-1185">Reference proteome</keyword>
<name>A0ABP4BVQ6_9ACTN</name>
<gene>
    <name evidence="2" type="ORF">GCM10009550_37610</name>
</gene>